<keyword evidence="1" id="KW-1133">Transmembrane helix</keyword>
<gene>
    <name evidence="2" type="ORF">SCLCIDRAFT_144644</name>
</gene>
<feature type="transmembrane region" description="Helical" evidence="1">
    <location>
        <begin position="307"/>
        <end position="327"/>
    </location>
</feature>
<dbReference type="AlphaFoldDB" id="A0A0C2ZCS8"/>
<feature type="transmembrane region" description="Helical" evidence="1">
    <location>
        <begin position="207"/>
        <end position="231"/>
    </location>
</feature>
<keyword evidence="1" id="KW-0812">Transmembrane</keyword>
<dbReference type="EMBL" id="KN822327">
    <property type="protein sequence ID" value="KIM50802.1"/>
    <property type="molecule type" value="Genomic_DNA"/>
</dbReference>
<protein>
    <submittedName>
        <fullName evidence="2">Uncharacterized protein</fullName>
    </submittedName>
</protein>
<name>A0A0C2ZCS8_9AGAM</name>
<dbReference type="STRING" id="1036808.A0A0C2ZCS8"/>
<dbReference type="InParanoid" id="A0A0C2ZCS8"/>
<feature type="transmembrane region" description="Helical" evidence="1">
    <location>
        <begin position="280"/>
        <end position="301"/>
    </location>
</feature>
<accession>A0A0C2ZCS8</accession>
<reference evidence="3" key="2">
    <citation type="submission" date="2015-01" db="EMBL/GenBank/DDBJ databases">
        <title>Evolutionary Origins and Diversification of the Mycorrhizal Mutualists.</title>
        <authorList>
            <consortium name="DOE Joint Genome Institute"/>
            <consortium name="Mycorrhizal Genomics Consortium"/>
            <person name="Kohler A."/>
            <person name="Kuo A."/>
            <person name="Nagy L.G."/>
            <person name="Floudas D."/>
            <person name="Copeland A."/>
            <person name="Barry K.W."/>
            <person name="Cichocki N."/>
            <person name="Veneault-Fourrey C."/>
            <person name="LaButti K."/>
            <person name="Lindquist E.A."/>
            <person name="Lipzen A."/>
            <person name="Lundell T."/>
            <person name="Morin E."/>
            <person name="Murat C."/>
            <person name="Riley R."/>
            <person name="Ohm R."/>
            <person name="Sun H."/>
            <person name="Tunlid A."/>
            <person name="Henrissat B."/>
            <person name="Grigoriev I.V."/>
            <person name="Hibbett D.S."/>
            <person name="Martin F."/>
        </authorList>
    </citation>
    <scope>NUCLEOTIDE SEQUENCE [LARGE SCALE GENOMIC DNA]</scope>
    <source>
        <strain evidence="3">Foug A</strain>
    </source>
</reference>
<proteinExistence type="predicted"/>
<evidence type="ECO:0000256" key="1">
    <source>
        <dbReference type="SAM" id="Phobius"/>
    </source>
</evidence>
<keyword evidence="1" id="KW-0472">Membrane</keyword>
<keyword evidence="3" id="KW-1185">Reference proteome</keyword>
<reference evidence="2 3" key="1">
    <citation type="submission" date="2014-04" db="EMBL/GenBank/DDBJ databases">
        <authorList>
            <consortium name="DOE Joint Genome Institute"/>
            <person name="Kuo A."/>
            <person name="Kohler A."/>
            <person name="Nagy L.G."/>
            <person name="Floudas D."/>
            <person name="Copeland A."/>
            <person name="Barry K.W."/>
            <person name="Cichocki N."/>
            <person name="Veneault-Fourrey C."/>
            <person name="LaButti K."/>
            <person name="Lindquist E.A."/>
            <person name="Lipzen A."/>
            <person name="Lundell T."/>
            <person name="Morin E."/>
            <person name="Murat C."/>
            <person name="Sun H."/>
            <person name="Tunlid A."/>
            <person name="Henrissat B."/>
            <person name="Grigoriev I.V."/>
            <person name="Hibbett D.S."/>
            <person name="Martin F."/>
            <person name="Nordberg H.P."/>
            <person name="Cantor M.N."/>
            <person name="Hua S.X."/>
        </authorList>
    </citation>
    <scope>NUCLEOTIDE SEQUENCE [LARGE SCALE GENOMIC DNA]</scope>
    <source>
        <strain evidence="2 3">Foug A</strain>
    </source>
</reference>
<dbReference type="HOGENOM" id="CLU_025274_1_1_1"/>
<feature type="transmembrane region" description="Helical" evidence="1">
    <location>
        <begin position="182"/>
        <end position="201"/>
    </location>
</feature>
<dbReference type="Proteomes" id="UP000053989">
    <property type="component" value="Unassembled WGS sequence"/>
</dbReference>
<organism evidence="2 3">
    <name type="scientific">Scleroderma citrinum Foug A</name>
    <dbReference type="NCBI Taxonomy" id="1036808"/>
    <lineage>
        <taxon>Eukaryota</taxon>
        <taxon>Fungi</taxon>
        <taxon>Dikarya</taxon>
        <taxon>Basidiomycota</taxon>
        <taxon>Agaricomycotina</taxon>
        <taxon>Agaricomycetes</taxon>
        <taxon>Agaricomycetidae</taxon>
        <taxon>Boletales</taxon>
        <taxon>Sclerodermatineae</taxon>
        <taxon>Sclerodermataceae</taxon>
        <taxon>Scleroderma</taxon>
    </lineage>
</organism>
<dbReference type="OrthoDB" id="2615229at2759"/>
<sequence length="448" mass="49159">MPVVHPLEEAIRPRTMVTNPTPAGKSHFALDTSGLASVFGGPEAIFSLALVHVYTGRRWLGWYNSPGSYFLGKLLAQIAHKSPILDIISNSGDRSEKRPDAAELFNYDGRKGPKFRAVHSGTVIDETGHLAALFVKECAEQCATIIPGRQTRPVDITIANLHHIPDKEVPLAGLQNHTRASVGALVPILVSFAACFASGYYDDWYCFSVISLGIVVNGLSCFVIGSGDLIFTHPEPRKGLPPGDGFLTTPEQIILLKGAESAVNSITRGKFSLRFDNGPLFRSIGTCAILLMLQSVAQLLLVPQGSLFGQLMFVTSIIVSWSYNLWLSSLDKEKIQRDMLMNILQLSQQKPDLTKFTLGTRTSMAVFVVLASDVEKAEEILDSLLPNNTGAWKKWKSTIVSRLKSGKELVFDESDWSDSQDSQEAGLLKMLYRDAQDAYEGFPKRGLD</sequence>
<evidence type="ECO:0000313" key="2">
    <source>
        <dbReference type="EMBL" id="KIM50802.1"/>
    </source>
</evidence>
<evidence type="ECO:0000313" key="3">
    <source>
        <dbReference type="Proteomes" id="UP000053989"/>
    </source>
</evidence>